<evidence type="ECO:0000313" key="2">
    <source>
        <dbReference type="EMBL" id="KAG9261356.1"/>
    </source>
</evidence>
<dbReference type="InterPro" id="IPR043502">
    <property type="entry name" value="DNA/RNA_pol_sf"/>
</dbReference>
<reference evidence="2 3" key="1">
    <citation type="submission" date="2021-07" db="EMBL/GenBank/DDBJ databases">
        <authorList>
            <person name="Imarazene B."/>
            <person name="Zahm M."/>
            <person name="Klopp C."/>
            <person name="Cabau C."/>
            <person name="Beille S."/>
            <person name="Jouanno E."/>
            <person name="Castinel A."/>
            <person name="Lluch J."/>
            <person name="Gil L."/>
            <person name="Kuchtly C."/>
            <person name="Lopez Roques C."/>
            <person name="Donnadieu C."/>
            <person name="Parrinello H."/>
            <person name="Journot L."/>
            <person name="Du K."/>
            <person name="Schartl M."/>
            <person name="Retaux S."/>
            <person name="Guiguen Y."/>
        </authorList>
    </citation>
    <scope>NUCLEOTIDE SEQUENCE [LARGE SCALE GENOMIC DNA]</scope>
    <source>
        <strain evidence="2">Pach_M1</strain>
        <tissue evidence="2">Testis</tissue>
    </source>
</reference>
<organism evidence="2 3">
    <name type="scientific">Astyanax mexicanus</name>
    <name type="common">Blind cave fish</name>
    <name type="synonym">Astyanax fasciatus mexicanus</name>
    <dbReference type="NCBI Taxonomy" id="7994"/>
    <lineage>
        <taxon>Eukaryota</taxon>
        <taxon>Metazoa</taxon>
        <taxon>Chordata</taxon>
        <taxon>Craniata</taxon>
        <taxon>Vertebrata</taxon>
        <taxon>Euteleostomi</taxon>
        <taxon>Actinopterygii</taxon>
        <taxon>Neopterygii</taxon>
        <taxon>Teleostei</taxon>
        <taxon>Ostariophysi</taxon>
        <taxon>Characiformes</taxon>
        <taxon>Characoidei</taxon>
        <taxon>Acestrorhamphidae</taxon>
        <taxon>Acestrorhamphinae</taxon>
        <taxon>Astyanax</taxon>
    </lineage>
</organism>
<dbReference type="SUPFAM" id="SSF56672">
    <property type="entry name" value="DNA/RNA polymerases"/>
    <property type="match status" value="1"/>
</dbReference>
<dbReference type="SUPFAM" id="SSF82199">
    <property type="entry name" value="SET domain"/>
    <property type="match status" value="1"/>
</dbReference>
<gene>
    <name evidence="2" type="ORF">AMEX_G24880</name>
</gene>
<evidence type="ECO:0000259" key="1">
    <source>
        <dbReference type="Pfam" id="PF00078"/>
    </source>
</evidence>
<dbReference type="EMBL" id="JAICCE010000022">
    <property type="protein sequence ID" value="KAG9261356.1"/>
    <property type="molecule type" value="Genomic_DNA"/>
</dbReference>
<dbReference type="AlphaFoldDB" id="A0A8T2KWE8"/>
<protein>
    <recommendedName>
        <fullName evidence="1">Reverse transcriptase domain-containing protein</fullName>
    </recommendedName>
</protein>
<dbReference type="PANTHER" id="PTHR47306">
    <property type="entry name" value="SI:CH211-178J18.4-RELATED"/>
    <property type="match status" value="1"/>
</dbReference>
<accession>A0A8T2KWE8</accession>
<dbReference type="Proteomes" id="UP000752171">
    <property type="component" value="Unassembled WGS sequence"/>
</dbReference>
<dbReference type="InterPro" id="IPR046341">
    <property type="entry name" value="SET_dom_sf"/>
</dbReference>
<sequence length="401" mass="44688">MPDAEKSKVAGYLTHSTATAEKHYRMKEISSGVDACLILRRLRGDSDSDQSDHTPTGSAAYLTDQAAYDKLLRSYPVDGVPPKRSKRVSLAGQDERYCYDRWRREQLELRVQHVLEHFARRLPSESRVKAWIEKQGWSANIPDAASIVQQWKPSGDIDDAMDSAELQRWKGLAVAEIEGKGRGVVVTRPFALGEVVCDYHGKVVSRQEGLATHAATAEQESGYMFKVSVLAFADDLVVVSDSWQGMASNLQILEDFCQRGGLKLQPSKCHGFLMSYKSRTRHLNNCPPWRVDGAALHMTGPGEAVRYLGVSVSPWLGRMRPDIVGQISDWVSRIGKAKLKPTQKVSILTKHAIPRVLYAADHCDLGLVALRATDGTIRKAVKKWLHLPMSTCNGLLYAWFC</sequence>
<comment type="caution">
    <text evidence="2">The sequence shown here is derived from an EMBL/GenBank/DDBJ whole genome shotgun (WGS) entry which is preliminary data.</text>
</comment>
<dbReference type="InterPro" id="IPR000477">
    <property type="entry name" value="RT_dom"/>
</dbReference>
<proteinExistence type="predicted"/>
<evidence type="ECO:0000313" key="3">
    <source>
        <dbReference type="Proteomes" id="UP000752171"/>
    </source>
</evidence>
<feature type="domain" description="Reverse transcriptase" evidence="1">
    <location>
        <begin position="223"/>
        <end position="311"/>
    </location>
</feature>
<dbReference type="PANTHER" id="PTHR47306:SF2">
    <property type="entry name" value="CORE-BINDING (CB) DOMAIN-CONTAINING PROTEIN"/>
    <property type="match status" value="1"/>
</dbReference>
<dbReference type="Pfam" id="PF00078">
    <property type="entry name" value="RVT_1"/>
    <property type="match status" value="1"/>
</dbReference>
<name>A0A8T2KWE8_ASTMX</name>
<dbReference type="Gene3D" id="2.170.270.10">
    <property type="entry name" value="SET domain"/>
    <property type="match status" value="1"/>
</dbReference>